<reference evidence="7 8" key="1">
    <citation type="journal article" date="2017" name="Sci. Rep.">
        <title>Revealing the Saline Adaptation Strategies of the Halophilic Bacterium Halomonas beimenensis through High-throughput Omics and Transposon Mutagenesis Approaches.</title>
        <authorList>
            <person name="Chen Y.H."/>
            <person name="Lin S.S."/>
            <person name="Shyu Y.T."/>
        </authorList>
    </citation>
    <scope>NUCLEOTIDE SEQUENCE [LARGE SCALE GENOMIC DNA]</scope>
    <source>
        <strain evidence="7 8">NTU-111</strain>
    </source>
</reference>
<keyword evidence="8" id="KW-1185">Reference proteome</keyword>
<dbReference type="Pfam" id="PF03626">
    <property type="entry name" value="COX4_pro"/>
    <property type="match status" value="1"/>
</dbReference>
<keyword evidence="4 6" id="KW-1133">Transmembrane helix</keyword>
<evidence type="ECO:0000256" key="4">
    <source>
        <dbReference type="ARBA" id="ARBA00022989"/>
    </source>
</evidence>
<evidence type="ECO:0000313" key="8">
    <source>
        <dbReference type="Proteomes" id="UP000219993"/>
    </source>
</evidence>
<dbReference type="AlphaFoldDB" id="A0A291P7R4"/>
<name>A0A291P7R4_9GAMM</name>
<dbReference type="InterPro" id="IPR005171">
    <property type="entry name" value="Cyt_c_oxidase_su4_prok"/>
</dbReference>
<keyword evidence="2" id="KW-1003">Cell membrane</keyword>
<dbReference type="Proteomes" id="UP000219993">
    <property type="component" value="Chromosome"/>
</dbReference>
<organism evidence="7 8">
    <name type="scientific">Halomonas beimenensis</name>
    <dbReference type="NCBI Taxonomy" id="475662"/>
    <lineage>
        <taxon>Bacteria</taxon>
        <taxon>Pseudomonadati</taxon>
        <taxon>Pseudomonadota</taxon>
        <taxon>Gammaproteobacteria</taxon>
        <taxon>Oceanospirillales</taxon>
        <taxon>Halomonadaceae</taxon>
        <taxon>Halomonas</taxon>
    </lineage>
</organism>
<dbReference type="RefSeq" id="WP_097789322.1">
    <property type="nucleotide sequence ID" value="NZ_BAAADT010000002.1"/>
</dbReference>
<dbReference type="EMBL" id="CP021435">
    <property type="protein sequence ID" value="ATJ82930.1"/>
    <property type="molecule type" value="Genomic_DNA"/>
</dbReference>
<feature type="transmembrane region" description="Helical" evidence="6">
    <location>
        <begin position="42"/>
        <end position="61"/>
    </location>
</feature>
<proteinExistence type="predicted"/>
<evidence type="ECO:0000256" key="1">
    <source>
        <dbReference type="ARBA" id="ARBA00004651"/>
    </source>
</evidence>
<dbReference type="KEGG" id="hbe:BEI_1943"/>
<evidence type="ECO:0000256" key="3">
    <source>
        <dbReference type="ARBA" id="ARBA00022692"/>
    </source>
</evidence>
<sequence length="105" mass="12024">MARGEGQRHPIGIYLWVWFLLFVLSVGSYLVDILQFEGYLRWSLITVFMLLKAGLIIAVFMHMAWERLAIICVVLVPPGVLVFLMLLMALEGHHVLASRLTWLAQ</sequence>
<keyword evidence="3 6" id="KW-0812">Transmembrane</keyword>
<feature type="transmembrane region" description="Helical" evidence="6">
    <location>
        <begin position="12"/>
        <end position="30"/>
    </location>
</feature>
<keyword evidence="5 6" id="KW-0472">Membrane</keyword>
<protein>
    <submittedName>
        <fullName evidence="7">Putative subunit of Alternative cytochrome c oxidase</fullName>
    </submittedName>
</protein>
<evidence type="ECO:0000256" key="5">
    <source>
        <dbReference type="ARBA" id="ARBA00023136"/>
    </source>
</evidence>
<dbReference type="GO" id="GO:0005886">
    <property type="term" value="C:plasma membrane"/>
    <property type="evidence" value="ECO:0007669"/>
    <property type="project" value="UniProtKB-SubCell"/>
</dbReference>
<evidence type="ECO:0000256" key="2">
    <source>
        <dbReference type="ARBA" id="ARBA00022475"/>
    </source>
</evidence>
<gene>
    <name evidence="7" type="ORF">BEI_1943</name>
</gene>
<evidence type="ECO:0000256" key="6">
    <source>
        <dbReference type="SAM" id="Phobius"/>
    </source>
</evidence>
<dbReference type="OrthoDB" id="33240at2"/>
<feature type="transmembrane region" description="Helical" evidence="6">
    <location>
        <begin position="68"/>
        <end position="90"/>
    </location>
</feature>
<accession>A0A291P7R4</accession>
<evidence type="ECO:0000313" key="7">
    <source>
        <dbReference type="EMBL" id="ATJ82930.1"/>
    </source>
</evidence>
<comment type="subcellular location">
    <subcellularLocation>
        <location evidence="1">Cell membrane</location>
        <topology evidence="1">Multi-pass membrane protein</topology>
    </subcellularLocation>
</comment>